<dbReference type="PROSITE" id="PS50887">
    <property type="entry name" value="GGDEF"/>
    <property type="match status" value="1"/>
</dbReference>
<protein>
    <submittedName>
        <fullName evidence="5">EAL domain-containing protein</fullName>
    </submittedName>
</protein>
<dbReference type="SUPFAM" id="SSF55073">
    <property type="entry name" value="Nucleotide cyclase"/>
    <property type="match status" value="1"/>
</dbReference>
<evidence type="ECO:0000259" key="4">
    <source>
        <dbReference type="PROSITE" id="PS50887"/>
    </source>
</evidence>
<keyword evidence="2" id="KW-0812">Transmembrane</keyword>
<dbReference type="Gene3D" id="3.20.20.450">
    <property type="entry name" value="EAL domain"/>
    <property type="match status" value="1"/>
</dbReference>
<dbReference type="SUPFAM" id="SSF141868">
    <property type="entry name" value="EAL domain-like"/>
    <property type="match status" value="1"/>
</dbReference>
<dbReference type="Pfam" id="PF00563">
    <property type="entry name" value="EAL"/>
    <property type="match status" value="1"/>
</dbReference>
<dbReference type="InterPro" id="IPR035919">
    <property type="entry name" value="EAL_sf"/>
</dbReference>
<dbReference type="PANTHER" id="PTHR44757">
    <property type="entry name" value="DIGUANYLATE CYCLASE DGCP"/>
    <property type="match status" value="1"/>
</dbReference>
<keyword evidence="2" id="KW-1133">Transmembrane helix</keyword>
<evidence type="ECO:0000313" key="5">
    <source>
        <dbReference type="EMBL" id="MFK4753425.1"/>
    </source>
</evidence>
<reference evidence="5 6" key="1">
    <citation type="submission" date="2024-03" db="EMBL/GenBank/DDBJ databases">
        <title>High-quality draft genome sequence of Oceanobacter sp. wDCs-4.</title>
        <authorList>
            <person name="Dong C."/>
        </authorList>
    </citation>
    <scope>NUCLEOTIDE SEQUENCE [LARGE SCALE GENOMIC DNA]</scope>
    <source>
        <strain evidence="6">wDCs-4</strain>
    </source>
</reference>
<feature type="region of interest" description="Disordered" evidence="1">
    <location>
        <begin position="1"/>
        <end position="28"/>
    </location>
</feature>
<feature type="compositionally biased region" description="Polar residues" evidence="1">
    <location>
        <begin position="12"/>
        <end position="22"/>
    </location>
</feature>
<dbReference type="Pfam" id="PF00990">
    <property type="entry name" value="GGDEF"/>
    <property type="match status" value="1"/>
</dbReference>
<evidence type="ECO:0000256" key="1">
    <source>
        <dbReference type="SAM" id="MobiDB-lite"/>
    </source>
</evidence>
<keyword evidence="2" id="KW-0472">Membrane</keyword>
<evidence type="ECO:0000256" key="2">
    <source>
        <dbReference type="SAM" id="Phobius"/>
    </source>
</evidence>
<comment type="caution">
    <text evidence="5">The sequence shown here is derived from an EMBL/GenBank/DDBJ whole genome shotgun (WGS) entry which is preliminary data.</text>
</comment>
<feature type="domain" description="GGDEF" evidence="4">
    <location>
        <begin position="400"/>
        <end position="533"/>
    </location>
</feature>
<sequence length="792" mass="87229">MLLRHRPGTAEQMGTETSTATADQYGDSGQELSQDTLARLRARQLLTIARLTPLNAVANVFNVILSSIVLWGIVHPAIILIWSTLISLLMGTSVIGWYRMVKRPQPPQYAREQTLHRATWHAGLIALLWALPPVFLFHQASAEQQLFLTAISAGMMCAGGFALYTLPAAAQLFTGILGAASVIALASSDLASRLYLILLLLMYLTILLVSIVHAGRVFRAHVLAEMTSDNQKQVISLLLNDFEQSTADVLWEVDAQLTFRRTNNKLSELFGNDSEELGSTDFLSLVQLSQARLTDHIQKLAHSAYTALSTALKGGRAFRDIEVPMCINQRTVWWAITAKPTVKGGWRGVISDITESHQAQQRIWQLAHEDNVTGLTNRHGFQTGIESILAPLDLARPNQELRALLSIDLDRFKAVNDAFGHDAGDKLLQVVADRLRSHTRPQDLVARIGGDEFGLILQQLDNHEQALEIAERLVASINQPCQIDNASILVGASIGVAFIPEDGAQQDVILKHADLALYQAKARGRGKVVRFAPTMAATAQTRHRIEQALRSALQQETLTLAYQPQRHLINGKVTCVEALARWHDQQLGQIAPALFISVAEESSLIHTLGQLLLNQACQQLSRWPANLTVAVNISPLQLANPDIVNQVADTLKRHDVVADRLELEITETALLDDSHNALDKLHQLKALGVRITLDDFGTGYSSLVYLRCFPFDKIKIDRSFVSEMAQEPTARTIVGAIIQMASALNMAVVAEGVEEQQPLELLQQLGCTIAQGYHICRPLAPEAVAAYLEQYN</sequence>
<feature type="transmembrane region" description="Helical" evidence="2">
    <location>
        <begin position="194"/>
        <end position="218"/>
    </location>
</feature>
<dbReference type="InterPro" id="IPR001633">
    <property type="entry name" value="EAL_dom"/>
</dbReference>
<dbReference type="CDD" id="cd01949">
    <property type="entry name" value="GGDEF"/>
    <property type="match status" value="1"/>
</dbReference>
<feature type="domain" description="EAL" evidence="3">
    <location>
        <begin position="542"/>
        <end position="792"/>
    </location>
</feature>
<dbReference type="EMBL" id="JBBKTX010000016">
    <property type="protein sequence ID" value="MFK4753425.1"/>
    <property type="molecule type" value="Genomic_DNA"/>
</dbReference>
<dbReference type="InterPro" id="IPR000160">
    <property type="entry name" value="GGDEF_dom"/>
</dbReference>
<dbReference type="Proteomes" id="UP001620597">
    <property type="component" value="Unassembled WGS sequence"/>
</dbReference>
<feature type="transmembrane region" description="Helical" evidence="2">
    <location>
        <begin position="119"/>
        <end position="140"/>
    </location>
</feature>
<dbReference type="PROSITE" id="PS50883">
    <property type="entry name" value="EAL"/>
    <property type="match status" value="1"/>
</dbReference>
<dbReference type="PANTHER" id="PTHR44757:SF2">
    <property type="entry name" value="BIOFILM ARCHITECTURE MAINTENANCE PROTEIN MBAA"/>
    <property type="match status" value="1"/>
</dbReference>
<name>A0ABW8NKC0_9GAMM</name>
<evidence type="ECO:0000259" key="3">
    <source>
        <dbReference type="PROSITE" id="PS50883"/>
    </source>
</evidence>
<dbReference type="InterPro" id="IPR029787">
    <property type="entry name" value="Nucleotide_cyclase"/>
</dbReference>
<accession>A0ABW8NKC0</accession>
<keyword evidence="6" id="KW-1185">Reference proteome</keyword>
<gene>
    <name evidence="5" type="ORF">WG929_13495</name>
</gene>
<dbReference type="SMART" id="SM00052">
    <property type="entry name" value="EAL"/>
    <property type="match status" value="1"/>
</dbReference>
<dbReference type="SUPFAM" id="SSF55785">
    <property type="entry name" value="PYP-like sensor domain (PAS domain)"/>
    <property type="match status" value="1"/>
</dbReference>
<dbReference type="NCBIfam" id="TIGR00254">
    <property type="entry name" value="GGDEF"/>
    <property type="match status" value="1"/>
</dbReference>
<feature type="transmembrane region" description="Helical" evidence="2">
    <location>
        <begin position="51"/>
        <end position="73"/>
    </location>
</feature>
<dbReference type="Gene3D" id="3.30.450.20">
    <property type="entry name" value="PAS domain"/>
    <property type="match status" value="1"/>
</dbReference>
<dbReference type="InterPro" id="IPR043128">
    <property type="entry name" value="Rev_trsase/Diguanyl_cyclase"/>
</dbReference>
<dbReference type="RefSeq" id="WP_416206464.1">
    <property type="nucleotide sequence ID" value="NZ_JBBKTX010000016.1"/>
</dbReference>
<proteinExistence type="predicted"/>
<dbReference type="Gene3D" id="3.30.70.270">
    <property type="match status" value="1"/>
</dbReference>
<dbReference type="SMART" id="SM00267">
    <property type="entry name" value="GGDEF"/>
    <property type="match status" value="1"/>
</dbReference>
<dbReference type="InterPro" id="IPR052155">
    <property type="entry name" value="Biofilm_reg_signaling"/>
</dbReference>
<organism evidence="5 6">
    <name type="scientific">Oceanobacter antarcticus</name>
    <dbReference type="NCBI Taxonomy" id="3133425"/>
    <lineage>
        <taxon>Bacteria</taxon>
        <taxon>Pseudomonadati</taxon>
        <taxon>Pseudomonadota</taxon>
        <taxon>Gammaproteobacteria</taxon>
        <taxon>Oceanospirillales</taxon>
        <taxon>Oceanospirillaceae</taxon>
        <taxon>Oceanobacter</taxon>
    </lineage>
</organism>
<dbReference type="InterPro" id="IPR035965">
    <property type="entry name" value="PAS-like_dom_sf"/>
</dbReference>
<evidence type="ECO:0000313" key="6">
    <source>
        <dbReference type="Proteomes" id="UP001620597"/>
    </source>
</evidence>
<feature type="transmembrane region" description="Helical" evidence="2">
    <location>
        <begin position="79"/>
        <end position="98"/>
    </location>
</feature>
<dbReference type="CDD" id="cd01948">
    <property type="entry name" value="EAL"/>
    <property type="match status" value="1"/>
</dbReference>